<dbReference type="SUPFAM" id="SSF82829">
    <property type="entry name" value="MesJ substrate recognition domain-like"/>
    <property type="match status" value="1"/>
</dbReference>
<comment type="subcellular location">
    <subcellularLocation>
        <location evidence="1 8">Cytoplasm</location>
    </subcellularLocation>
</comment>
<name>A0A1Z4BV04_9GAMM</name>
<dbReference type="GO" id="GO:0005524">
    <property type="term" value="F:ATP binding"/>
    <property type="evidence" value="ECO:0007669"/>
    <property type="project" value="UniProtKB-UniRule"/>
</dbReference>
<dbReference type="GO" id="GO:0006400">
    <property type="term" value="P:tRNA modification"/>
    <property type="evidence" value="ECO:0007669"/>
    <property type="project" value="UniProtKB-UniRule"/>
</dbReference>
<dbReference type="OrthoDB" id="9807403at2"/>
<dbReference type="Pfam" id="PF01171">
    <property type="entry name" value="ATP_bind_3"/>
    <property type="match status" value="1"/>
</dbReference>
<dbReference type="Pfam" id="PF09179">
    <property type="entry name" value="TilS"/>
    <property type="match status" value="1"/>
</dbReference>
<dbReference type="InterPro" id="IPR012094">
    <property type="entry name" value="tRNA_Ile_lys_synt"/>
</dbReference>
<evidence type="ECO:0000259" key="9">
    <source>
        <dbReference type="SMART" id="SM00977"/>
    </source>
</evidence>
<dbReference type="GO" id="GO:0005737">
    <property type="term" value="C:cytoplasm"/>
    <property type="evidence" value="ECO:0007669"/>
    <property type="project" value="UniProtKB-SubCell"/>
</dbReference>
<dbReference type="HAMAP" id="MF_01161">
    <property type="entry name" value="tRNA_Ile_lys_synt"/>
    <property type="match status" value="1"/>
</dbReference>
<gene>
    <name evidence="8 10" type="primary">tilS</name>
    <name evidence="10" type="ORF">CEK71_02770</name>
</gene>
<comment type="catalytic activity">
    <reaction evidence="7 8">
        <text>cytidine(34) in tRNA(Ile2) + L-lysine + ATP = lysidine(34) in tRNA(Ile2) + AMP + diphosphate + H(+)</text>
        <dbReference type="Rhea" id="RHEA:43744"/>
        <dbReference type="Rhea" id="RHEA-COMP:10625"/>
        <dbReference type="Rhea" id="RHEA-COMP:10670"/>
        <dbReference type="ChEBI" id="CHEBI:15378"/>
        <dbReference type="ChEBI" id="CHEBI:30616"/>
        <dbReference type="ChEBI" id="CHEBI:32551"/>
        <dbReference type="ChEBI" id="CHEBI:33019"/>
        <dbReference type="ChEBI" id="CHEBI:82748"/>
        <dbReference type="ChEBI" id="CHEBI:83665"/>
        <dbReference type="ChEBI" id="CHEBI:456215"/>
        <dbReference type="EC" id="6.3.4.19"/>
    </reaction>
</comment>
<feature type="domain" description="Lysidine-tRNA(Ile) synthetase C-terminal" evidence="9">
    <location>
        <begin position="363"/>
        <end position="436"/>
    </location>
</feature>
<dbReference type="EMBL" id="CP022129">
    <property type="protein sequence ID" value="ASF45072.1"/>
    <property type="molecule type" value="Genomic_DNA"/>
</dbReference>
<dbReference type="InterPro" id="IPR014729">
    <property type="entry name" value="Rossmann-like_a/b/a_fold"/>
</dbReference>
<feature type="binding site" evidence="8">
    <location>
        <begin position="27"/>
        <end position="32"/>
    </location>
    <ligand>
        <name>ATP</name>
        <dbReference type="ChEBI" id="CHEBI:30616"/>
    </ligand>
</feature>
<keyword evidence="2 8" id="KW-0963">Cytoplasm</keyword>
<dbReference type="Pfam" id="PF11734">
    <property type="entry name" value="TilS_C"/>
    <property type="match status" value="1"/>
</dbReference>
<evidence type="ECO:0000256" key="6">
    <source>
        <dbReference type="ARBA" id="ARBA00022840"/>
    </source>
</evidence>
<evidence type="ECO:0000256" key="2">
    <source>
        <dbReference type="ARBA" id="ARBA00022490"/>
    </source>
</evidence>
<dbReference type="InterPro" id="IPR012795">
    <property type="entry name" value="tRNA_Ile_lys_synt_N"/>
</dbReference>
<evidence type="ECO:0000256" key="1">
    <source>
        <dbReference type="ARBA" id="ARBA00004496"/>
    </source>
</evidence>
<keyword evidence="3 8" id="KW-0436">Ligase</keyword>
<dbReference type="InterPro" id="IPR011063">
    <property type="entry name" value="TilS/TtcA_N"/>
</dbReference>
<dbReference type="Gene3D" id="3.40.50.620">
    <property type="entry name" value="HUPs"/>
    <property type="match status" value="1"/>
</dbReference>
<dbReference type="GO" id="GO:0032267">
    <property type="term" value="F:tRNA(Ile)-lysidine synthase activity"/>
    <property type="evidence" value="ECO:0007669"/>
    <property type="project" value="UniProtKB-EC"/>
</dbReference>
<sequence>MVGLTPELIIAALAPTPRTARLVIGYSGGVDSHVLLHLAAAVPLLRERITAVYVHHGLQAQAGQWAAHCQQTAAHLAVGFQVLHVNAQPQPGESPEEAARNARYTALKALLAKDDVLMVAQHREDQLETVLLQLFRGGGLRGLSGMPERMAFGEGVLVRPLLAVAKQAIADYARGHGLVWVEDPSNQHSDYDRNFLRNEIVPLVKRRWPALDKTVARSAGHCAEAEAVLSDLAGRLAAPVFNPADQTLTISRLLAYSEAEQKWVIRHWLQYLQLKMPSQNLLARLQTEVLAARPDASPVVATADYCLRRYQDKLYCLPPHSLSLATGVWPHDQAAFVLNARQCLQCVPASTGIALTVWQQSCVEVRARQGGEKIRLPHRQGRHSLKKLFQEAGIPPWERELVPLVYLDGQLAAVGGYWLAAEFYCQSENACLRICLSKLPKAHDEMAFVD</sequence>
<evidence type="ECO:0000256" key="8">
    <source>
        <dbReference type="HAMAP-Rule" id="MF_01161"/>
    </source>
</evidence>
<dbReference type="Gene3D" id="1.20.59.20">
    <property type="match status" value="1"/>
</dbReference>
<dbReference type="SUPFAM" id="SSF52402">
    <property type="entry name" value="Adenine nucleotide alpha hydrolases-like"/>
    <property type="match status" value="1"/>
</dbReference>
<evidence type="ECO:0000313" key="11">
    <source>
        <dbReference type="Proteomes" id="UP000197019"/>
    </source>
</evidence>
<evidence type="ECO:0000256" key="4">
    <source>
        <dbReference type="ARBA" id="ARBA00022694"/>
    </source>
</evidence>
<keyword evidence="5 8" id="KW-0547">Nucleotide-binding</keyword>
<dbReference type="InterPro" id="IPR012796">
    <property type="entry name" value="Lysidine-tRNA-synth_C"/>
</dbReference>
<proteinExistence type="inferred from homology"/>
<evidence type="ECO:0000256" key="5">
    <source>
        <dbReference type="ARBA" id="ARBA00022741"/>
    </source>
</evidence>
<evidence type="ECO:0000313" key="10">
    <source>
        <dbReference type="EMBL" id="ASF45072.1"/>
    </source>
</evidence>
<dbReference type="PANTHER" id="PTHR43033:SF1">
    <property type="entry name" value="TRNA(ILE)-LYSIDINE SYNTHASE-RELATED"/>
    <property type="match status" value="1"/>
</dbReference>
<protein>
    <recommendedName>
        <fullName evidence="8">tRNA(Ile)-lysidine synthase</fullName>
        <ecNumber evidence="8">6.3.4.19</ecNumber>
    </recommendedName>
    <alternativeName>
        <fullName evidence="8">tRNA(Ile)-2-lysyl-cytidine synthase</fullName>
    </alternativeName>
    <alternativeName>
        <fullName evidence="8">tRNA(Ile)-lysidine synthetase</fullName>
    </alternativeName>
</protein>
<keyword evidence="6 8" id="KW-0067">ATP-binding</keyword>
<dbReference type="NCBIfam" id="TIGR02433">
    <property type="entry name" value="lysidine_TilS_C"/>
    <property type="match status" value="1"/>
</dbReference>
<keyword evidence="4 8" id="KW-0819">tRNA processing</keyword>
<evidence type="ECO:0000256" key="3">
    <source>
        <dbReference type="ARBA" id="ARBA00022598"/>
    </source>
</evidence>
<dbReference type="InterPro" id="IPR015262">
    <property type="entry name" value="tRNA_Ile_lys_synt_subst-bd"/>
</dbReference>
<comment type="function">
    <text evidence="8">Ligates lysine onto the cytidine present at position 34 of the AUA codon-specific tRNA(Ile) that contains the anticodon CAU, in an ATP-dependent manner. Cytidine is converted to lysidine, thus changing the amino acid specificity of the tRNA from methionine to isoleucine.</text>
</comment>
<dbReference type="Proteomes" id="UP000197019">
    <property type="component" value="Chromosome"/>
</dbReference>
<dbReference type="SMART" id="SM00977">
    <property type="entry name" value="TilS_C"/>
    <property type="match status" value="1"/>
</dbReference>
<dbReference type="KEGG" id="mpsy:CEK71_02770"/>
<organism evidence="10 11">
    <name type="scientific">Methylovulum psychrotolerans</name>
    <dbReference type="NCBI Taxonomy" id="1704499"/>
    <lineage>
        <taxon>Bacteria</taxon>
        <taxon>Pseudomonadati</taxon>
        <taxon>Pseudomonadota</taxon>
        <taxon>Gammaproteobacteria</taxon>
        <taxon>Methylococcales</taxon>
        <taxon>Methylococcaceae</taxon>
        <taxon>Methylovulum</taxon>
    </lineage>
</organism>
<dbReference type="CDD" id="cd01992">
    <property type="entry name" value="TilS_N"/>
    <property type="match status" value="1"/>
</dbReference>
<dbReference type="SUPFAM" id="SSF56037">
    <property type="entry name" value="PheT/TilS domain"/>
    <property type="match status" value="1"/>
</dbReference>
<dbReference type="AlphaFoldDB" id="A0A1Z4BV04"/>
<dbReference type="PANTHER" id="PTHR43033">
    <property type="entry name" value="TRNA(ILE)-LYSIDINE SYNTHASE-RELATED"/>
    <property type="match status" value="1"/>
</dbReference>
<keyword evidence="11" id="KW-1185">Reference proteome</keyword>
<reference evidence="10 11" key="1">
    <citation type="submission" date="2017-06" db="EMBL/GenBank/DDBJ databases">
        <title>Genome Sequencing of the methanotroph Methylovulum psychrotolerants str. HV10-M2 isolated from a high-altitude environment.</title>
        <authorList>
            <person name="Mateos-Rivera A."/>
        </authorList>
    </citation>
    <scope>NUCLEOTIDE SEQUENCE [LARGE SCALE GENOMIC DNA]</scope>
    <source>
        <strain evidence="10 11">HV10_M2</strain>
    </source>
</reference>
<dbReference type="EC" id="6.3.4.19" evidence="8"/>
<dbReference type="RefSeq" id="WP_088617955.1">
    <property type="nucleotide sequence ID" value="NZ_CP022129.1"/>
</dbReference>
<evidence type="ECO:0000256" key="7">
    <source>
        <dbReference type="ARBA" id="ARBA00048539"/>
    </source>
</evidence>
<comment type="similarity">
    <text evidence="8">Belongs to the tRNA(Ile)-lysidine synthase family.</text>
</comment>
<comment type="domain">
    <text evidence="8">The N-terminal region contains the highly conserved SGGXDS motif, predicted to be a P-loop motif involved in ATP binding.</text>
</comment>
<dbReference type="NCBIfam" id="TIGR02432">
    <property type="entry name" value="lysidine_TilS_N"/>
    <property type="match status" value="1"/>
</dbReference>
<accession>A0A1Z4BV04</accession>